<evidence type="ECO:0000313" key="2">
    <source>
        <dbReference type="EMBL" id="MBE9066995.1"/>
    </source>
</evidence>
<keyword evidence="1" id="KW-0812">Transmembrane</keyword>
<accession>A0A928X347</accession>
<evidence type="ECO:0000313" key="3">
    <source>
        <dbReference type="Proteomes" id="UP000615026"/>
    </source>
</evidence>
<proteinExistence type="predicted"/>
<dbReference type="EMBL" id="JADEXP010000070">
    <property type="protein sequence ID" value="MBE9066995.1"/>
    <property type="molecule type" value="Genomic_DNA"/>
</dbReference>
<reference evidence="2" key="1">
    <citation type="submission" date="2020-10" db="EMBL/GenBank/DDBJ databases">
        <authorList>
            <person name="Castelo-Branco R."/>
            <person name="Eusebio N."/>
            <person name="Adriana R."/>
            <person name="Vieira A."/>
            <person name="Brugerolle De Fraissinette N."/>
            <person name="Rezende De Castro R."/>
            <person name="Schneider M.P."/>
            <person name="Vasconcelos V."/>
            <person name="Leao P.N."/>
        </authorList>
    </citation>
    <scope>NUCLEOTIDE SEQUENCE</scope>
    <source>
        <strain evidence="2">LEGE 11479</strain>
    </source>
</reference>
<keyword evidence="1" id="KW-0472">Membrane</keyword>
<keyword evidence="1" id="KW-1133">Transmembrane helix</keyword>
<protein>
    <submittedName>
        <fullName evidence="2">Uncharacterized protein</fullName>
    </submittedName>
</protein>
<feature type="transmembrane region" description="Helical" evidence="1">
    <location>
        <begin position="6"/>
        <end position="26"/>
    </location>
</feature>
<evidence type="ECO:0000256" key="1">
    <source>
        <dbReference type="SAM" id="Phobius"/>
    </source>
</evidence>
<sequence>MSTVEVLIIIAAGISVFSVFSMRRLLYQRQISQWFYTRQCHQLLTQSEVIREQLLQQTFALMRSQELGAMDASSTEDAQHWQNCLAQTQTFNQSLESLSNELWPPFVEESLPLALQHIIKQWTDPKAIQLSLELPSDWPQQQPDKQRMVLWCVRQCLLVLQSGTRSASLSLYLIEIKNRAKLGLSLDRLALDTMNDPSLHKELKQIQQIFQFFMPGRCQITYGETCVSFEFNWSLARSLVHLDLE</sequence>
<organism evidence="2 3">
    <name type="scientific">Leptolyngbya cf. ectocarpi LEGE 11479</name>
    <dbReference type="NCBI Taxonomy" id="1828722"/>
    <lineage>
        <taxon>Bacteria</taxon>
        <taxon>Bacillati</taxon>
        <taxon>Cyanobacteriota</taxon>
        <taxon>Cyanophyceae</taxon>
        <taxon>Leptolyngbyales</taxon>
        <taxon>Leptolyngbyaceae</taxon>
        <taxon>Leptolyngbya group</taxon>
        <taxon>Leptolyngbya</taxon>
    </lineage>
</organism>
<keyword evidence="3" id="KW-1185">Reference proteome</keyword>
<dbReference type="AlphaFoldDB" id="A0A928X347"/>
<gene>
    <name evidence="2" type="ORF">IQ260_10040</name>
</gene>
<name>A0A928X347_LEPEC</name>
<comment type="caution">
    <text evidence="2">The sequence shown here is derived from an EMBL/GenBank/DDBJ whole genome shotgun (WGS) entry which is preliminary data.</text>
</comment>
<dbReference type="RefSeq" id="WP_193992970.1">
    <property type="nucleotide sequence ID" value="NZ_JADEXP010000070.1"/>
</dbReference>
<dbReference type="Proteomes" id="UP000615026">
    <property type="component" value="Unassembled WGS sequence"/>
</dbReference>